<evidence type="ECO:0000256" key="3">
    <source>
        <dbReference type="ARBA" id="ARBA00022452"/>
    </source>
</evidence>
<evidence type="ECO:0000256" key="5">
    <source>
        <dbReference type="ARBA" id="ARBA00023136"/>
    </source>
</evidence>
<keyword evidence="10" id="KW-1185">Reference proteome</keyword>
<evidence type="ECO:0000256" key="1">
    <source>
        <dbReference type="ARBA" id="ARBA00004571"/>
    </source>
</evidence>
<keyword evidence="3 7" id="KW-1134">Transmembrane beta strand</keyword>
<evidence type="ECO:0000313" key="10">
    <source>
        <dbReference type="Proteomes" id="UP000294830"/>
    </source>
</evidence>
<dbReference type="PROSITE" id="PS52016">
    <property type="entry name" value="TONB_DEPENDENT_REC_3"/>
    <property type="match status" value="1"/>
</dbReference>
<dbReference type="InterPro" id="IPR039426">
    <property type="entry name" value="TonB-dep_rcpt-like"/>
</dbReference>
<dbReference type="SUPFAM" id="SSF49464">
    <property type="entry name" value="Carboxypeptidase regulatory domain-like"/>
    <property type="match status" value="1"/>
</dbReference>
<keyword evidence="4 7" id="KW-0812">Transmembrane</keyword>
<dbReference type="OrthoDB" id="1075473at2"/>
<keyword evidence="2 7" id="KW-0813">Transport</keyword>
<feature type="chain" id="PRO_5020201655" evidence="8">
    <location>
        <begin position="21"/>
        <end position="711"/>
    </location>
</feature>
<evidence type="ECO:0000256" key="8">
    <source>
        <dbReference type="SAM" id="SignalP"/>
    </source>
</evidence>
<evidence type="ECO:0000256" key="6">
    <source>
        <dbReference type="ARBA" id="ARBA00023237"/>
    </source>
</evidence>
<organism evidence="9 10">
    <name type="scientific">Acetobacteroides hydrogenigenes</name>
    <dbReference type="NCBI Taxonomy" id="979970"/>
    <lineage>
        <taxon>Bacteria</taxon>
        <taxon>Pseudomonadati</taxon>
        <taxon>Bacteroidota</taxon>
        <taxon>Bacteroidia</taxon>
        <taxon>Bacteroidales</taxon>
        <taxon>Rikenellaceae</taxon>
        <taxon>Acetobacteroides</taxon>
    </lineage>
</organism>
<dbReference type="SUPFAM" id="SSF56935">
    <property type="entry name" value="Porins"/>
    <property type="match status" value="1"/>
</dbReference>
<feature type="signal peptide" evidence="8">
    <location>
        <begin position="1"/>
        <end position="20"/>
    </location>
</feature>
<comment type="caution">
    <text evidence="9">The sequence shown here is derived from an EMBL/GenBank/DDBJ whole genome shotgun (WGS) entry which is preliminary data.</text>
</comment>
<keyword evidence="6 7" id="KW-0998">Cell outer membrane</keyword>
<dbReference type="InterPro" id="IPR036942">
    <property type="entry name" value="Beta-barrel_TonB_sf"/>
</dbReference>
<dbReference type="AlphaFoldDB" id="A0A4R2EN69"/>
<keyword evidence="5 7" id="KW-0472">Membrane</keyword>
<dbReference type="EMBL" id="SLWB01000003">
    <property type="protein sequence ID" value="TCN70568.1"/>
    <property type="molecule type" value="Genomic_DNA"/>
</dbReference>
<protein>
    <submittedName>
        <fullName evidence="9">Outer membrane cobalamin receptor</fullName>
    </submittedName>
</protein>
<dbReference type="RefSeq" id="WP_131838433.1">
    <property type="nucleotide sequence ID" value="NZ_SLWB01000003.1"/>
</dbReference>
<keyword evidence="9" id="KW-0675">Receptor</keyword>
<evidence type="ECO:0000256" key="2">
    <source>
        <dbReference type="ARBA" id="ARBA00022448"/>
    </source>
</evidence>
<dbReference type="InterPro" id="IPR008969">
    <property type="entry name" value="CarboxyPept-like_regulatory"/>
</dbReference>
<sequence length="711" mass="78815">MINKLFLTASFLAFTAAALAQVTIKGRITDKSGNPLIGTSVVVKGSIDGTSADTSGSYILKTRRKGLQTIAASFIGYEPFEKTISLSTGTIELNIVLKEKATAIQDVVITAGAFEAGDKKKGVTLKPLDILTTASATGDIYGAINTLPGTATIADDGRLFVRGGDAYESLTYIDGLRVKKPYSSTTPDLPSRGRYSPQMFTGTTFSSGGYSAQYGQALSSALILQTTGIAPKSQWGLGIMSVGVNGSETFANERSSISVQVDYYNLKPYLSAVKQQHKWNKYPETFGTTVAGRQKIGNDGLLKLMATFQSSHFNLDYPDYNNQARAMAIDLKNSNLYTNLTYSDSWGKGWSIKTGVALSLDKNNVKPGMSKVDETNTYFQSKVSVKKEFSSIFNITGGAELAPNRFRQSYSVNSSTVSNTSYTDNNTAAFVEGEAMLFNKLAVRGGVRSEYSDLLGDFKLAPRASLAWLLAPCCQISVASGIFYQTPEDQLLRFTHDLKFEKATHYIANFQVTKNDRIFRTEVYYKEYDNMVRFDGVKFYDPTLYNNGGNGFAKGLEVFWRDQKTVRNLDYWVSYSYIDSKRLYRDFTEKVTPTFAPKHNVSAVGKWWISKLSTQLGATFSYATGRPYDDPSTPLFMDKLTKEYMDVSINASYIFKLFGKTSVLYTQMGNLLNRENIYGYNYYRDANGQYQAAKITASTKQSFFFGVFLNF</sequence>
<reference evidence="9 10" key="1">
    <citation type="submission" date="2019-03" db="EMBL/GenBank/DDBJ databases">
        <title>Genomic Encyclopedia of Archaeal and Bacterial Type Strains, Phase II (KMG-II): from individual species to whole genera.</title>
        <authorList>
            <person name="Goeker M."/>
        </authorList>
    </citation>
    <scope>NUCLEOTIDE SEQUENCE [LARGE SCALE GENOMIC DNA]</scope>
    <source>
        <strain evidence="9 10">RL-C</strain>
    </source>
</reference>
<dbReference type="Gene3D" id="2.40.170.20">
    <property type="entry name" value="TonB-dependent receptor, beta-barrel domain"/>
    <property type="match status" value="1"/>
</dbReference>
<proteinExistence type="inferred from homology"/>
<gene>
    <name evidence="9" type="ORF">CLV25_10384</name>
</gene>
<dbReference type="GO" id="GO:0009279">
    <property type="term" value="C:cell outer membrane"/>
    <property type="evidence" value="ECO:0007669"/>
    <property type="project" value="UniProtKB-SubCell"/>
</dbReference>
<comment type="similarity">
    <text evidence="7">Belongs to the TonB-dependent receptor family.</text>
</comment>
<keyword evidence="8" id="KW-0732">Signal</keyword>
<comment type="subcellular location">
    <subcellularLocation>
        <location evidence="1 7">Cell outer membrane</location>
        <topology evidence="1 7">Multi-pass membrane protein</topology>
    </subcellularLocation>
</comment>
<dbReference type="Proteomes" id="UP000294830">
    <property type="component" value="Unassembled WGS sequence"/>
</dbReference>
<evidence type="ECO:0000256" key="7">
    <source>
        <dbReference type="PROSITE-ProRule" id="PRU01360"/>
    </source>
</evidence>
<name>A0A4R2EN69_9BACT</name>
<evidence type="ECO:0000313" key="9">
    <source>
        <dbReference type="EMBL" id="TCN70568.1"/>
    </source>
</evidence>
<evidence type="ECO:0000256" key="4">
    <source>
        <dbReference type="ARBA" id="ARBA00022692"/>
    </source>
</evidence>
<dbReference type="Gene3D" id="2.60.40.1120">
    <property type="entry name" value="Carboxypeptidase-like, regulatory domain"/>
    <property type="match status" value="1"/>
</dbReference>
<dbReference type="Pfam" id="PF13715">
    <property type="entry name" value="CarbopepD_reg_2"/>
    <property type="match status" value="1"/>
</dbReference>
<accession>A0A4R2EN69</accession>